<name>A0AA40E1R4_9PEZI</name>
<organism evidence="2 3">
    <name type="scientific">Lasiosphaeria miniovina</name>
    <dbReference type="NCBI Taxonomy" id="1954250"/>
    <lineage>
        <taxon>Eukaryota</taxon>
        <taxon>Fungi</taxon>
        <taxon>Dikarya</taxon>
        <taxon>Ascomycota</taxon>
        <taxon>Pezizomycotina</taxon>
        <taxon>Sordariomycetes</taxon>
        <taxon>Sordariomycetidae</taxon>
        <taxon>Sordariales</taxon>
        <taxon>Lasiosphaeriaceae</taxon>
        <taxon>Lasiosphaeria</taxon>
    </lineage>
</organism>
<comment type="caution">
    <text evidence="2">The sequence shown here is derived from an EMBL/GenBank/DDBJ whole genome shotgun (WGS) entry which is preliminary data.</text>
</comment>
<dbReference type="GeneID" id="85330899"/>
<feature type="region of interest" description="Disordered" evidence="1">
    <location>
        <begin position="87"/>
        <end position="107"/>
    </location>
</feature>
<feature type="non-terminal residue" evidence="2">
    <location>
        <position position="1"/>
    </location>
</feature>
<evidence type="ECO:0000313" key="3">
    <source>
        <dbReference type="Proteomes" id="UP001172101"/>
    </source>
</evidence>
<reference evidence="2" key="1">
    <citation type="submission" date="2023-06" db="EMBL/GenBank/DDBJ databases">
        <title>Genome-scale phylogeny and comparative genomics of the fungal order Sordariales.</title>
        <authorList>
            <consortium name="Lawrence Berkeley National Laboratory"/>
            <person name="Hensen N."/>
            <person name="Bonometti L."/>
            <person name="Westerberg I."/>
            <person name="Brannstrom I.O."/>
            <person name="Guillou S."/>
            <person name="Cros-Aarteil S."/>
            <person name="Calhoun S."/>
            <person name="Haridas S."/>
            <person name="Kuo A."/>
            <person name="Mondo S."/>
            <person name="Pangilinan J."/>
            <person name="Riley R."/>
            <person name="LaButti K."/>
            <person name="Andreopoulos B."/>
            <person name="Lipzen A."/>
            <person name="Chen C."/>
            <person name="Yanf M."/>
            <person name="Daum C."/>
            <person name="Ng V."/>
            <person name="Clum A."/>
            <person name="Steindorff A."/>
            <person name="Ohm R."/>
            <person name="Martin F."/>
            <person name="Silar P."/>
            <person name="Natvig D."/>
            <person name="Lalanne C."/>
            <person name="Gautier V."/>
            <person name="Ament-velasquez S.L."/>
            <person name="Kruys A."/>
            <person name="Hutchinson M.I."/>
            <person name="Powell A.J."/>
            <person name="Barry K."/>
            <person name="Miller A.N."/>
            <person name="Grigoriev I.V."/>
            <person name="Debuchy R."/>
            <person name="Gladieux P."/>
            <person name="Thoren M.H."/>
            <person name="Johannesson H."/>
        </authorList>
    </citation>
    <scope>NUCLEOTIDE SEQUENCE</scope>
    <source>
        <strain evidence="2">SMH2392-1A</strain>
    </source>
</reference>
<protein>
    <submittedName>
        <fullName evidence="2">Uncharacterized protein</fullName>
    </submittedName>
</protein>
<dbReference type="EMBL" id="JAUIRO010000003">
    <property type="protein sequence ID" value="KAK0721747.1"/>
    <property type="molecule type" value="Genomic_DNA"/>
</dbReference>
<proteinExistence type="predicted"/>
<accession>A0AA40E1R4</accession>
<feature type="compositionally biased region" description="Polar residues" evidence="1">
    <location>
        <begin position="92"/>
        <end position="106"/>
    </location>
</feature>
<sequence length="262" mass="30546">MDKGAILAEVRSVVNDLFRGLTLPRNPQLWQSLPTEKQEQFQSSPEFVEIEKELAALRGRRDADPSSRRRCSRELYAKRRELTHKEVRKWQKAQSHQPSGKDSSSPCYRRSIFNRVRFMMPERNRLASSLFKPDTLRSTTSLSALRGMVTLCEKEAEVEFRPGLEPEKYWRHVYSCYKRSHDDFVELCFLCSKWIFGETQWSNHCQTHLNCPETLPVQCDPLVYGGALVTAGYCVFCMADPSLPSEKRLHQYLERGPWKDHV</sequence>
<evidence type="ECO:0000313" key="2">
    <source>
        <dbReference type="EMBL" id="KAK0721747.1"/>
    </source>
</evidence>
<keyword evidence="3" id="KW-1185">Reference proteome</keyword>
<gene>
    <name evidence="2" type="ORF">B0T26DRAFT_849947</name>
</gene>
<dbReference type="RefSeq" id="XP_060297671.1">
    <property type="nucleotide sequence ID" value="XM_060447629.1"/>
</dbReference>
<evidence type="ECO:0000256" key="1">
    <source>
        <dbReference type="SAM" id="MobiDB-lite"/>
    </source>
</evidence>
<dbReference type="PANTHER" id="PTHR37535:SF3">
    <property type="entry name" value="FLUG DOMAIN-CONTAINING PROTEIN"/>
    <property type="match status" value="1"/>
</dbReference>
<dbReference type="PANTHER" id="PTHR37535">
    <property type="entry name" value="FLUG DOMAIN PROTEIN"/>
    <property type="match status" value="1"/>
</dbReference>
<dbReference type="Proteomes" id="UP001172101">
    <property type="component" value="Unassembled WGS sequence"/>
</dbReference>
<dbReference type="AlphaFoldDB" id="A0AA40E1R4"/>